<keyword evidence="1" id="KW-0547">Nucleotide-binding</keyword>
<keyword evidence="2" id="KW-0067">ATP-binding</keyword>
<evidence type="ECO:0000256" key="1">
    <source>
        <dbReference type="ARBA" id="ARBA00022741"/>
    </source>
</evidence>
<dbReference type="Gene3D" id="1.10.510.10">
    <property type="entry name" value="Transferase(Phosphotransferase) domain 1"/>
    <property type="match status" value="1"/>
</dbReference>
<evidence type="ECO:0000313" key="4">
    <source>
        <dbReference type="Proteomes" id="UP000326396"/>
    </source>
</evidence>
<organism evidence="3 4">
    <name type="scientific">Mikania micrantha</name>
    <name type="common">bitter vine</name>
    <dbReference type="NCBI Taxonomy" id="192012"/>
    <lineage>
        <taxon>Eukaryota</taxon>
        <taxon>Viridiplantae</taxon>
        <taxon>Streptophyta</taxon>
        <taxon>Embryophyta</taxon>
        <taxon>Tracheophyta</taxon>
        <taxon>Spermatophyta</taxon>
        <taxon>Magnoliopsida</taxon>
        <taxon>eudicotyledons</taxon>
        <taxon>Gunneridae</taxon>
        <taxon>Pentapetalae</taxon>
        <taxon>asterids</taxon>
        <taxon>campanulids</taxon>
        <taxon>Asterales</taxon>
        <taxon>Asteraceae</taxon>
        <taxon>Asteroideae</taxon>
        <taxon>Heliantheae alliance</taxon>
        <taxon>Eupatorieae</taxon>
        <taxon>Mikania</taxon>
    </lineage>
</organism>
<dbReference type="OrthoDB" id="4062651at2759"/>
<dbReference type="GO" id="GO:0005524">
    <property type="term" value="F:ATP binding"/>
    <property type="evidence" value="ECO:0007669"/>
    <property type="project" value="UniProtKB-KW"/>
</dbReference>
<evidence type="ECO:0000256" key="2">
    <source>
        <dbReference type="ARBA" id="ARBA00022840"/>
    </source>
</evidence>
<dbReference type="EMBL" id="SZYD01000004">
    <property type="protein sequence ID" value="KAD6454342.1"/>
    <property type="molecule type" value="Genomic_DNA"/>
</dbReference>
<dbReference type="PANTHER" id="PTHR27007">
    <property type="match status" value="1"/>
</dbReference>
<gene>
    <name evidence="3" type="ORF">E3N88_09048</name>
</gene>
<dbReference type="SUPFAM" id="SSF56112">
    <property type="entry name" value="Protein kinase-like (PK-like)"/>
    <property type="match status" value="1"/>
</dbReference>
<dbReference type="AlphaFoldDB" id="A0A5N6PIK7"/>
<protein>
    <recommendedName>
        <fullName evidence="5">Protein kinase domain-containing protein</fullName>
    </recommendedName>
</protein>
<comment type="caution">
    <text evidence="3">The sequence shown here is derived from an EMBL/GenBank/DDBJ whole genome shotgun (WGS) entry which is preliminary data.</text>
</comment>
<evidence type="ECO:0008006" key="5">
    <source>
        <dbReference type="Google" id="ProtNLM"/>
    </source>
</evidence>
<reference evidence="3 4" key="1">
    <citation type="submission" date="2019-05" db="EMBL/GenBank/DDBJ databases">
        <title>Mikania micrantha, genome provides insights into the molecular mechanism of rapid growth.</title>
        <authorList>
            <person name="Liu B."/>
        </authorList>
    </citation>
    <scope>NUCLEOTIDE SEQUENCE [LARGE SCALE GENOMIC DNA]</scope>
    <source>
        <strain evidence="3">NLD-2019</strain>
        <tissue evidence="3">Leaf</tissue>
    </source>
</reference>
<dbReference type="Proteomes" id="UP000326396">
    <property type="component" value="Linkage Group LG12"/>
</dbReference>
<sequence length="199" mass="22891">MNTKFEMGIWPKQFCYNELAQSTSDFAENNKLGEGGFGRVYKERRALARLRLHGKLKSRFAYVQGEELVDMKYKVQNCQRLGNNDVVSKGNQRINIFSFGVVALELVCGRKPVECKPQEEQIRLIEWVWELYGTDTLIEAADTHLGLDFVEEEIKHLMIVGLWCVHPHSEPQPSMRQVIQVLNSQASLPVLPTRVLKKM</sequence>
<dbReference type="InterPro" id="IPR011009">
    <property type="entry name" value="Kinase-like_dom_sf"/>
</dbReference>
<accession>A0A5N6PIK7</accession>
<keyword evidence="4" id="KW-1185">Reference proteome</keyword>
<dbReference type="InterPro" id="IPR050528">
    <property type="entry name" value="L-type_Lectin-RKs"/>
</dbReference>
<evidence type="ECO:0000313" key="3">
    <source>
        <dbReference type="EMBL" id="KAD6454342.1"/>
    </source>
</evidence>
<proteinExistence type="predicted"/>
<name>A0A5N6PIK7_9ASTR</name>